<protein>
    <submittedName>
        <fullName evidence="1">Crea protein</fullName>
    </submittedName>
</protein>
<dbReference type="AlphaFoldDB" id="A0A059G7N9"/>
<dbReference type="STRING" id="1280953.HOC_09074"/>
<comment type="caution">
    <text evidence="1">The sequence shown here is derived from an EMBL/GenBank/DDBJ whole genome shotgun (WGS) entry which is preliminary data.</text>
</comment>
<organism evidence="1 2">
    <name type="scientific">Hyphomonas oceanitis SCH89</name>
    <dbReference type="NCBI Taxonomy" id="1280953"/>
    <lineage>
        <taxon>Bacteria</taxon>
        <taxon>Pseudomonadati</taxon>
        <taxon>Pseudomonadota</taxon>
        <taxon>Alphaproteobacteria</taxon>
        <taxon>Hyphomonadales</taxon>
        <taxon>Hyphomonadaceae</taxon>
        <taxon>Hyphomonas</taxon>
    </lineage>
</organism>
<dbReference type="EMBL" id="ARYL01000011">
    <property type="protein sequence ID" value="KDA02837.1"/>
    <property type="molecule type" value="Genomic_DNA"/>
</dbReference>
<evidence type="ECO:0000313" key="1">
    <source>
        <dbReference type="EMBL" id="KDA02837.1"/>
    </source>
</evidence>
<dbReference type="Pfam" id="PF05981">
    <property type="entry name" value="CreA"/>
    <property type="match status" value="1"/>
</dbReference>
<dbReference type="eggNOG" id="COG3045">
    <property type="taxonomic scope" value="Bacteria"/>
</dbReference>
<evidence type="ECO:0000313" key="2">
    <source>
        <dbReference type="Proteomes" id="UP000024942"/>
    </source>
</evidence>
<dbReference type="GO" id="GO:0005829">
    <property type="term" value="C:cytosol"/>
    <property type="evidence" value="ECO:0007669"/>
    <property type="project" value="TreeGrafter"/>
</dbReference>
<dbReference type="PANTHER" id="PTHR37952">
    <property type="match status" value="1"/>
</dbReference>
<name>A0A059G7N9_9PROT</name>
<dbReference type="OrthoDB" id="9788409at2"/>
<dbReference type="RefSeq" id="WP_035537712.1">
    <property type="nucleotide sequence ID" value="NZ_ARYL01000011.1"/>
</dbReference>
<dbReference type="PANTHER" id="PTHR37952:SF2">
    <property type="entry name" value="PROTEIN CREA"/>
    <property type="match status" value="1"/>
</dbReference>
<reference evidence="1 2" key="1">
    <citation type="journal article" date="2014" name="Antonie Van Leeuwenhoek">
        <title>Hyphomonas beringensis sp. nov. and Hyphomonas chukchiensis sp. nov., isolated from surface seawater of the Bering Sea and Chukchi Sea.</title>
        <authorList>
            <person name="Li C."/>
            <person name="Lai Q."/>
            <person name="Li G."/>
            <person name="Dong C."/>
            <person name="Wang J."/>
            <person name="Liao Y."/>
            <person name="Shao Z."/>
        </authorList>
    </citation>
    <scope>NUCLEOTIDE SEQUENCE [LARGE SCALE GENOMIC DNA]</scope>
    <source>
        <strain evidence="1 2">SCH89</strain>
    </source>
</reference>
<proteinExistence type="predicted"/>
<gene>
    <name evidence="1" type="ORF">HOC_09074</name>
</gene>
<dbReference type="Proteomes" id="UP000024942">
    <property type="component" value="Unassembled WGS sequence"/>
</dbReference>
<dbReference type="InterPro" id="IPR010292">
    <property type="entry name" value="Uncharacterised_CreA"/>
</dbReference>
<accession>A0A059G7N9</accession>
<sequence length="163" mass="18102">MKTASIAIAALCLLAACGGKDNEVGEFKNDWVGNEIKIKSLTDPKIDGVICHLSYFDRGFWDRVGKGNWFENPSNSSISCLQTGPVTVHNIDLDKSGEEVFDQNQSLIFKQLAVRRIYDVDSDSLMYVSFSRKITNGSAKMSLSTVPLYGREVTWERGKPTAE</sequence>
<dbReference type="PIRSF" id="PIRSF003174">
    <property type="entry name" value="CreA"/>
    <property type="match status" value="1"/>
</dbReference>
<dbReference type="PROSITE" id="PS51257">
    <property type="entry name" value="PROKAR_LIPOPROTEIN"/>
    <property type="match status" value="1"/>
</dbReference>
<dbReference type="PATRIC" id="fig|1280953.3.peg.1832"/>
<keyword evidence="2" id="KW-1185">Reference proteome</keyword>